<feature type="domain" description="PPM-type phosphatase" evidence="13">
    <location>
        <begin position="99"/>
        <end position="415"/>
    </location>
</feature>
<evidence type="ECO:0000256" key="3">
    <source>
        <dbReference type="ARBA" id="ARBA00006702"/>
    </source>
</evidence>
<evidence type="ECO:0000256" key="11">
    <source>
        <dbReference type="ARBA" id="ARBA00048336"/>
    </source>
</evidence>
<evidence type="ECO:0000256" key="5">
    <source>
        <dbReference type="ARBA" id="ARBA00022723"/>
    </source>
</evidence>
<proteinExistence type="inferred from homology"/>
<comment type="similarity">
    <text evidence="3 12">Belongs to the PP2C family.</text>
</comment>
<dbReference type="EC" id="3.1.3.16" evidence="4"/>
<dbReference type="SUPFAM" id="SSF81606">
    <property type="entry name" value="PP2C-like"/>
    <property type="match status" value="1"/>
</dbReference>
<comment type="cofactor">
    <cofactor evidence="2">
        <name>Mg(2+)</name>
        <dbReference type="ChEBI" id="CHEBI:18420"/>
    </cofactor>
</comment>
<evidence type="ECO:0000256" key="10">
    <source>
        <dbReference type="ARBA" id="ARBA00047761"/>
    </source>
</evidence>
<dbReference type="SMART" id="SM00332">
    <property type="entry name" value="PP2Cc"/>
    <property type="match status" value="1"/>
</dbReference>
<dbReference type="OrthoDB" id="10264738at2759"/>
<keyword evidence="7" id="KW-0460">Magnesium</keyword>
<dbReference type="GO" id="GO:0046872">
    <property type="term" value="F:metal ion binding"/>
    <property type="evidence" value="ECO:0007669"/>
    <property type="project" value="UniProtKB-KW"/>
</dbReference>
<comment type="catalytic activity">
    <reaction evidence="10">
        <text>O-phospho-L-seryl-[protein] + H2O = L-seryl-[protein] + phosphate</text>
        <dbReference type="Rhea" id="RHEA:20629"/>
        <dbReference type="Rhea" id="RHEA-COMP:9863"/>
        <dbReference type="Rhea" id="RHEA-COMP:11604"/>
        <dbReference type="ChEBI" id="CHEBI:15377"/>
        <dbReference type="ChEBI" id="CHEBI:29999"/>
        <dbReference type="ChEBI" id="CHEBI:43474"/>
        <dbReference type="ChEBI" id="CHEBI:83421"/>
        <dbReference type="EC" id="3.1.3.16"/>
    </reaction>
</comment>
<dbReference type="Gene3D" id="3.60.40.10">
    <property type="entry name" value="PPM-type phosphatase domain"/>
    <property type="match status" value="1"/>
</dbReference>
<protein>
    <recommendedName>
        <fullName evidence="4">protein-serine/threonine phosphatase</fullName>
        <ecNumber evidence="4">3.1.3.16</ecNumber>
    </recommendedName>
</protein>
<dbReference type="InterPro" id="IPR036457">
    <property type="entry name" value="PPM-type-like_dom_sf"/>
</dbReference>
<evidence type="ECO:0000256" key="1">
    <source>
        <dbReference type="ARBA" id="ARBA00001936"/>
    </source>
</evidence>
<gene>
    <name evidence="14" type="primary">AIP1</name>
    <name evidence="14" type="ORF">AXF42_Ash004986</name>
</gene>
<dbReference type="Proteomes" id="UP000236161">
    <property type="component" value="Unassembled WGS sequence"/>
</dbReference>
<dbReference type="PROSITE" id="PS51746">
    <property type="entry name" value="PPM_2"/>
    <property type="match status" value="1"/>
</dbReference>
<keyword evidence="6 12" id="KW-0378">Hydrolase</keyword>
<dbReference type="InterPro" id="IPR000222">
    <property type="entry name" value="PP2C_BS"/>
</dbReference>
<comment type="catalytic activity">
    <reaction evidence="11">
        <text>O-phospho-L-threonyl-[protein] + H2O = L-threonyl-[protein] + phosphate</text>
        <dbReference type="Rhea" id="RHEA:47004"/>
        <dbReference type="Rhea" id="RHEA-COMP:11060"/>
        <dbReference type="Rhea" id="RHEA-COMP:11605"/>
        <dbReference type="ChEBI" id="CHEBI:15377"/>
        <dbReference type="ChEBI" id="CHEBI:30013"/>
        <dbReference type="ChEBI" id="CHEBI:43474"/>
        <dbReference type="ChEBI" id="CHEBI:61977"/>
        <dbReference type="EC" id="3.1.3.16"/>
    </reaction>
</comment>
<evidence type="ECO:0000256" key="2">
    <source>
        <dbReference type="ARBA" id="ARBA00001946"/>
    </source>
</evidence>
<dbReference type="GO" id="GO:0004722">
    <property type="term" value="F:protein serine/threonine phosphatase activity"/>
    <property type="evidence" value="ECO:0007669"/>
    <property type="project" value="UniProtKB-EC"/>
</dbReference>
<keyword evidence="8 12" id="KW-0904">Protein phosphatase</keyword>
<evidence type="ECO:0000256" key="7">
    <source>
        <dbReference type="ARBA" id="ARBA00022842"/>
    </source>
</evidence>
<dbReference type="PROSITE" id="PS01032">
    <property type="entry name" value="PPM_1"/>
    <property type="match status" value="1"/>
</dbReference>
<dbReference type="InterPro" id="IPR001932">
    <property type="entry name" value="PPM-type_phosphatase-like_dom"/>
</dbReference>
<evidence type="ECO:0000256" key="4">
    <source>
        <dbReference type="ARBA" id="ARBA00013081"/>
    </source>
</evidence>
<dbReference type="STRING" id="1088818.A0A2I0B850"/>
<name>A0A2I0B850_9ASPA</name>
<accession>A0A2I0B850</accession>
<dbReference type="CDD" id="cd00143">
    <property type="entry name" value="PP2Cc"/>
    <property type="match status" value="1"/>
</dbReference>
<keyword evidence="15" id="KW-1185">Reference proteome</keyword>
<comment type="cofactor">
    <cofactor evidence="1">
        <name>Mn(2+)</name>
        <dbReference type="ChEBI" id="CHEBI:29035"/>
    </cofactor>
</comment>
<evidence type="ECO:0000256" key="8">
    <source>
        <dbReference type="ARBA" id="ARBA00022912"/>
    </source>
</evidence>
<sequence length="421" mass="46994">MAEICCDLIQRTVRKRRMEIRRIEFAAGVHDRPVQPLEDCRKRQRMEFAEPQKDFTGGREDRVDENAGEEAFCRNSDAEKPQAAARFQKSPSIWDLCPTYGVMSVCGRRRDMEDAVSVHPDLRRRNGRNPAWRHHFFGVFDGHGCSHLLRIDPQVAVSCKERMHDLVAAELNQLGADPSTNEEWKSLMEKCFSLMDSEAAAWRGGPGILSCRCEFQLPMCDHVGSTAAVAVVSVDHIIVANCGDSRVVLCRDSVPVPLSSDHKPDRPDELRRVLDAGGHVIYWDGARVLGVLGMSRAIGEIYALRCGFCVYFFMVCLPPFYPAAGDGYLKPFVISEPEVTVTERAEEDKCLILATDGLWDVVTNEMACEVVTMCLRSSRSRRGSDKACSDAALLLTKLALARRSADNVSVVVVDLRRKLCG</sequence>
<evidence type="ECO:0000256" key="6">
    <source>
        <dbReference type="ARBA" id="ARBA00022801"/>
    </source>
</evidence>
<evidence type="ECO:0000313" key="14">
    <source>
        <dbReference type="EMBL" id="PKA63974.1"/>
    </source>
</evidence>
<organism evidence="14 15">
    <name type="scientific">Apostasia shenzhenica</name>
    <dbReference type="NCBI Taxonomy" id="1088818"/>
    <lineage>
        <taxon>Eukaryota</taxon>
        <taxon>Viridiplantae</taxon>
        <taxon>Streptophyta</taxon>
        <taxon>Embryophyta</taxon>
        <taxon>Tracheophyta</taxon>
        <taxon>Spermatophyta</taxon>
        <taxon>Magnoliopsida</taxon>
        <taxon>Liliopsida</taxon>
        <taxon>Asparagales</taxon>
        <taxon>Orchidaceae</taxon>
        <taxon>Apostasioideae</taxon>
        <taxon>Apostasia</taxon>
    </lineage>
</organism>
<dbReference type="EMBL" id="KZ451906">
    <property type="protein sequence ID" value="PKA63974.1"/>
    <property type="molecule type" value="Genomic_DNA"/>
</dbReference>
<evidence type="ECO:0000259" key="13">
    <source>
        <dbReference type="PROSITE" id="PS51746"/>
    </source>
</evidence>
<keyword evidence="9" id="KW-0464">Manganese</keyword>
<dbReference type="Pfam" id="PF00481">
    <property type="entry name" value="PP2C"/>
    <property type="match status" value="1"/>
</dbReference>
<dbReference type="PANTHER" id="PTHR47992">
    <property type="entry name" value="PROTEIN PHOSPHATASE"/>
    <property type="match status" value="1"/>
</dbReference>
<dbReference type="InterPro" id="IPR015655">
    <property type="entry name" value="PP2C"/>
</dbReference>
<keyword evidence="5" id="KW-0479">Metal-binding</keyword>
<dbReference type="AlphaFoldDB" id="A0A2I0B850"/>
<evidence type="ECO:0000313" key="15">
    <source>
        <dbReference type="Proteomes" id="UP000236161"/>
    </source>
</evidence>
<reference evidence="14 15" key="1">
    <citation type="journal article" date="2017" name="Nature">
        <title>The Apostasia genome and the evolution of orchids.</title>
        <authorList>
            <person name="Zhang G.Q."/>
            <person name="Liu K.W."/>
            <person name="Li Z."/>
            <person name="Lohaus R."/>
            <person name="Hsiao Y.Y."/>
            <person name="Niu S.C."/>
            <person name="Wang J.Y."/>
            <person name="Lin Y.C."/>
            <person name="Xu Q."/>
            <person name="Chen L.J."/>
            <person name="Yoshida K."/>
            <person name="Fujiwara S."/>
            <person name="Wang Z.W."/>
            <person name="Zhang Y.Q."/>
            <person name="Mitsuda N."/>
            <person name="Wang M."/>
            <person name="Liu G.H."/>
            <person name="Pecoraro L."/>
            <person name="Huang H.X."/>
            <person name="Xiao X.J."/>
            <person name="Lin M."/>
            <person name="Wu X.Y."/>
            <person name="Wu W.L."/>
            <person name="Chen Y.Y."/>
            <person name="Chang S.B."/>
            <person name="Sakamoto S."/>
            <person name="Ohme-Takagi M."/>
            <person name="Yagi M."/>
            <person name="Zeng S.J."/>
            <person name="Shen C.Y."/>
            <person name="Yeh C.M."/>
            <person name="Luo Y.B."/>
            <person name="Tsai W.C."/>
            <person name="Van de Peer Y."/>
            <person name="Liu Z.J."/>
        </authorList>
    </citation>
    <scope>NUCLEOTIDE SEQUENCE [LARGE SCALE GENOMIC DNA]</scope>
    <source>
        <strain evidence="15">cv. Shenzhen</strain>
        <tissue evidence="14">Stem</tissue>
    </source>
</reference>
<evidence type="ECO:0000256" key="9">
    <source>
        <dbReference type="ARBA" id="ARBA00023211"/>
    </source>
</evidence>
<evidence type="ECO:0000256" key="12">
    <source>
        <dbReference type="RuleBase" id="RU003465"/>
    </source>
</evidence>